<comment type="caution">
    <text evidence="11">The sequence shown here is derived from an EMBL/GenBank/DDBJ whole genome shotgun (WGS) entry which is preliminary data.</text>
</comment>
<dbReference type="SUPFAM" id="SSF50494">
    <property type="entry name" value="Trypsin-like serine proteases"/>
    <property type="match status" value="1"/>
</dbReference>
<evidence type="ECO:0000259" key="10">
    <source>
        <dbReference type="PROSITE" id="PS50106"/>
    </source>
</evidence>
<dbReference type="Gene3D" id="2.40.10.120">
    <property type="match status" value="1"/>
</dbReference>
<name>A0A2A2GAM0_9BACT</name>
<feature type="transmembrane region" description="Helical" evidence="9">
    <location>
        <begin position="7"/>
        <end position="30"/>
    </location>
</feature>
<feature type="binding site" evidence="7">
    <location>
        <begin position="238"/>
        <end position="240"/>
    </location>
    <ligand>
        <name>substrate</name>
    </ligand>
</feature>
<protein>
    <recommendedName>
        <fullName evidence="10">PDZ domain-containing protein</fullName>
    </recommendedName>
</protein>
<dbReference type="InterPro" id="IPR051201">
    <property type="entry name" value="Chloro_Bact_Ser_Proteases"/>
</dbReference>
<feature type="active site" description="Charge relay system" evidence="6">
    <location>
        <position position="131"/>
    </location>
</feature>
<evidence type="ECO:0000256" key="7">
    <source>
        <dbReference type="PIRSR" id="PIRSR611782-2"/>
    </source>
</evidence>
<dbReference type="InterPro" id="IPR001940">
    <property type="entry name" value="Peptidase_S1C"/>
</dbReference>
<keyword evidence="12" id="KW-1185">Reference proteome</keyword>
<evidence type="ECO:0000256" key="2">
    <source>
        <dbReference type="ARBA" id="ARBA00022729"/>
    </source>
</evidence>
<dbReference type="PANTHER" id="PTHR43343:SF3">
    <property type="entry name" value="PROTEASE DO-LIKE 8, CHLOROPLASTIC"/>
    <property type="match status" value="1"/>
</dbReference>
<organism evidence="11 12">
    <name type="scientific">Fodinibius salipaludis</name>
    <dbReference type="NCBI Taxonomy" id="2032627"/>
    <lineage>
        <taxon>Bacteria</taxon>
        <taxon>Pseudomonadati</taxon>
        <taxon>Balneolota</taxon>
        <taxon>Balneolia</taxon>
        <taxon>Balneolales</taxon>
        <taxon>Balneolaceae</taxon>
        <taxon>Fodinibius</taxon>
    </lineage>
</organism>
<feature type="active site" description="Charge relay system" evidence="6">
    <location>
        <position position="163"/>
    </location>
</feature>
<dbReference type="PANTHER" id="PTHR43343">
    <property type="entry name" value="PEPTIDASE S12"/>
    <property type="match status" value="1"/>
</dbReference>
<dbReference type="InterPro" id="IPR036034">
    <property type="entry name" value="PDZ_sf"/>
</dbReference>
<evidence type="ECO:0000256" key="4">
    <source>
        <dbReference type="ARBA" id="ARBA00022801"/>
    </source>
</evidence>
<dbReference type="GO" id="GO:0006508">
    <property type="term" value="P:proteolysis"/>
    <property type="evidence" value="ECO:0007669"/>
    <property type="project" value="UniProtKB-KW"/>
</dbReference>
<dbReference type="RefSeq" id="WP_095606573.1">
    <property type="nucleotide sequence ID" value="NZ_NSKE01000006.1"/>
</dbReference>
<keyword evidence="1" id="KW-0645">Protease</keyword>
<keyword evidence="9" id="KW-1133">Transmembrane helix</keyword>
<gene>
    <name evidence="11" type="ORF">CK503_09500</name>
</gene>
<dbReference type="Gene3D" id="2.30.42.10">
    <property type="match status" value="2"/>
</dbReference>
<feature type="domain" description="PDZ" evidence="10">
    <location>
        <begin position="413"/>
        <end position="480"/>
    </location>
</feature>
<feature type="compositionally biased region" description="Basic and acidic residues" evidence="8">
    <location>
        <begin position="395"/>
        <end position="405"/>
    </location>
</feature>
<keyword evidence="2" id="KW-0732">Signal</keyword>
<dbReference type="AlphaFoldDB" id="A0A2A2GAM0"/>
<dbReference type="InterPro" id="IPR009003">
    <property type="entry name" value="Peptidase_S1_PA"/>
</dbReference>
<evidence type="ECO:0000256" key="6">
    <source>
        <dbReference type="PIRSR" id="PIRSR611782-1"/>
    </source>
</evidence>
<keyword evidence="9" id="KW-0812">Transmembrane</keyword>
<keyword evidence="5" id="KW-0720">Serine protease</keyword>
<dbReference type="GO" id="GO:0004252">
    <property type="term" value="F:serine-type endopeptidase activity"/>
    <property type="evidence" value="ECO:0007669"/>
    <property type="project" value="InterPro"/>
</dbReference>
<evidence type="ECO:0000256" key="5">
    <source>
        <dbReference type="ARBA" id="ARBA00022825"/>
    </source>
</evidence>
<dbReference type="Pfam" id="PF13180">
    <property type="entry name" value="PDZ_2"/>
    <property type="match status" value="2"/>
</dbReference>
<dbReference type="SUPFAM" id="SSF50156">
    <property type="entry name" value="PDZ domain-like"/>
    <property type="match status" value="2"/>
</dbReference>
<reference evidence="11 12" key="1">
    <citation type="submission" date="2017-08" db="EMBL/GenBank/DDBJ databases">
        <title>Aliifodinibius alkalisoli sp. nov., isolated from saline alkaline soil.</title>
        <authorList>
            <person name="Liu D."/>
            <person name="Zhang G."/>
        </authorList>
    </citation>
    <scope>NUCLEOTIDE SEQUENCE [LARGE SCALE GENOMIC DNA]</scope>
    <source>
        <strain evidence="11 12">WN023</strain>
    </source>
</reference>
<feature type="binding site" evidence="7">
    <location>
        <position position="163"/>
    </location>
    <ligand>
        <name>substrate</name>
    </ligand>
</feature>
<evidence type="ECO:0000256" key="3">
    <source>
        <dbReference type="ARBA" id="ARBA00022737"/>
    </source>
</evidence>
<evidence type="ECO:0000256" key="8">
    <source>
        <dbReference type="SAM" id="MobiDB-lite"/>
    </source>
</evidence>
<dbReference type="Pfam" id="PF13365">
    <property type="entry name" value="Trypsin_2"/>
    <property type="match status" value="1"/>
</dbReference>
<feature type="active site" description="Charge relay system" evidence="6">
    <location>
        <position position="240"/>
    </location>
</feature>
<keyword evidence="4" id="KW-0378">Hydrolase</keyword>
<accession>A0A2A2GAM0</accession>
<feature type="domain" description="PDZ" evidence="10">
    <location>
        <begin position="284"/>
        <end position="375"/>
    </location>
</feature>
<dbReference type="PROSITE" id="PS50106">
    <property type="entry name" value="PDZ"/>
    <property type="match status" value="2"/>
</dbReference>
<dbReference type="PRINTS" id="PR00834">
    <property type="entry name" value="PROTEASES2C"/>
</dbReference>
<keyword evidence="3" id="KW-0677">Repeat</keyword>
<feature type="compositionally biased region" description="Acidic residues" evidence="8">
    <location>
        <begin position="406"/>
        <end position="416"/>
    </location>
</feature>
<feature type="binding site" evidence="7">
    <location>
        <position position="131"/>
    </location>
    <ligand>
        <name>substrate</name>
    </ligand>
</feature>
<proteinExistence type="predicted"/>
<feature type="region of interest" description="Disordered" evidence="8">
    <location>
        <begin position="393"/>
        <end position="419"/>
    </location>
</feature>
<dbReference type="InterPro" id="IPR001478">
    <property type="entry name" value="PDZ"/>
</dbReference>
<dbReference type="Proteomes" id="UP000218831">
    <property type="component" value="Unassembled WGS sequence"/>
</dbReference>
<dbReference type="NCBIfam" id="TIGR02037">
    <property type="entry name" value="degP_htrA_DO"/>
    <property type="match status" value="1"/>
</dbReference>
<dbReference type="SMART" id="SM00228">
    <property type="entry name" value="PDZ"/>
    <property type="match status" value="2"/>
</dbReference>
<dbReference type="InterPro" id="IPR011782">
    <property type="entry name" value="Pept_S1C_Do"/>
</dbReference>
<dbReference type="EMBL" id="NSKE01000006">
    <property type="protein sequence ID" value="PAU93897.1"/>
    <property type="molecule type" value="Genomic_DNA"/>
</dbReference>
<evidence type="ECO:0000256" key="1">
    <source>
        <dbReference type="ARBA" id="ARBA00022670"/>
    </source>
</evidence>
<evidence type="ECO:0000256" key="9">
    <source>
        <dbReference type="SAM" id="Phobius"/>
    </source>
</evidence>
<dbReference type="OrthoDB" id="9758917at2"/>
<evidence type="ECO:0000313" key="12">
    <source>
        <dbReference type="Proteomes" id="UP000218831"/>
    </source>
</evidence>
<sequence length="514" mass="56557">MRFSNRYLSGILLILIGIIAGTLFAFYSFYSPVDDRADVEVTEVKHSSEPLFTGEQLEKLDARFLFERIAERVTPMVVYIETTVPFSRNDVPDDEFHDEDSFWGDMLPKRARTVGSGILISSDGYILTNNHVVDGAVNDEIEVVLNDKRTFKGRIVGQDPTTDLAVLKIDARGLPAITIGNSDKLGVGEWVLAIGNPFRLRSTVTAGIVSALSRDVQIIDDQMRVESFIQTDAAINKGNSGGALVNTSGELIGVNTAIASQSGSYQGYGFAVPSNLASKVAEDIIEHGHVRRALLGVTIVSIDASLAEQLNMDRIRGVYISGISPGSAAEKHGLRADDVILSVNGEKVNESNQLQQKIAVLTPGDNVELTIYRDGKEINKQVVLGMLEREEEELAERQQDRRESIEPQEGDEEMNNEEGTREVEFAAFDLGFRVMAIFSSDQEQIRLMIIDVVEGSDADSLGLEEGDQILKVNGHKVEDLQSLKHFIAQNSESNEDFSFEIQTQNGNTETIQSK</sequence>
<keyword evidence="9" id="KW-0472">Membrane</keyword>
<evidence type="ECO:0000313" key="11">
    <source>
        <dbReference type="EMBL" id="PAU93897.1"/>
    </source>
</evidence>